<proteinExistence type="predicted"/>
<evidence type="ECO:0000313" key="3">
    <source>
        <dbReference type="Proteomes" id="UP000198670"/>
    </source>
</evidence>
<feature type="compositionally biased region" description="Low complexity" evidence="1">
    <location>
        <begin position="94"/>
        <end position="105"/>
    </location>
</feature>
<protein>
    <submittedName>
        <fullName evidence="2">Uncharacterized protein</fullName>
    </submittedName>
</protein>
<dbReference type="EMBL" id="FOQO01000014">
    <property type="protein sequence ID" value="SFJ79586.1"/>
    <property type="molecule type" value="Genomic_DNA"/>
</dbReference>
<evidence type="ECO:0000313" key="2">
    <source>
        <dbReference type="EMBL" id="SFJ79586.1"/>
    </source>
</evidence>
<organism evidence="2 3">
    <name type="scientific">Parapedobacter indicus</name>
    <dbReference type="NCBI Taxonomy" id="1477437"/>
    <lineage>
        <taxon>Bacteria</taxon>
        <taxon>Pseudomonadati</taxon>
        <taxon>Bacteroidota</taxon>
        <taxon>Sphingobacteriia</taxon>
        <taxon>Sphingobacteriales</taxon>
        <taxon>Sphingobacteriaceae</taxon>
        <taxon>Parapedobacter</taxon>
    </lineage>
</organism>
<accession>A0A1I3UCI8</accession>
<dbReference type="Proteomes" id="UP000198670">
    <property type="component" value="Unassembled WGS sequence"/>
</dbReference>
<keyword evidence="3" id="KW-1185">Reference proteome</keyword>
<dbReference type="STRING" id="1477437.SAMN05444682_11456"/>
<feature type="compositionally biased region" description="Acidic residues" evidence="1">
    <location>
        <begin position="133"/>
        <end position="147"/>
    </location>
</feature>
<gene>
    <name evidence="2" type="ORF">SAMN05444682_11456</name>
</gene>
<feature type="compositionally biased region" description="Basic and acidic residues" evidence="1">
    <location>
        <begin position="204"/>
        <end position="214"/>
    </location>
</feature>
<sequence length="324" mass="35717">MDMATKQQILEKITTLLADINDQFGQLADNPVADDLKGDLFEATVSYFAAHVTIYNKLLKSDGSTLPESGEAIFTPAIDAAQENAMHAGQIAEVSASEEATAAATEEIETEESVWGETDAEAKEVEESPVSSIDDDAEERYEEEEPSGETPSVGSTNGEEEKEEEESINEASRENAESKEDNGDTKETEVTEVVNEVTIANKEVQVEREPDRPTRPLSLNERISAQRKGEATGVHSLLSAQRGDTERVTDIKSAISLNDKLLFIKDLFNGYSLAYSEAIELLNRYDDFTSADTFLQTNYAKKNNWADKPVAVDKLYAVLRKRFG</sequence>
<feature type="region of interest" description="Disordered" evidence="1">
    <location>
        <begin position="94"/>
        <end position="217"/>
    </location>
</feature>
<evidence type="ECO:0000256" key="1">
    <source>
        <dbReference type="SAM" id="MobiDB-lite"/>
    </source>
</evidence>
<feature type="compositionally biased region" description="Basic and acidic residues" evidence="1">
    <location>
        <begin position="171"/>
        <end position="189"/>
    </location>
</feature>
<reference evidence="2 3" key="1">
    <citation type="submission" date="2016-10" db="EMBL/GenBank/DDBJ databases">
        <authorList>
            <person name="de Groot N.N."/>
        </authorList>
    </citation>
    <scope>NUCLEOTIDE SEQUENCE [LARGE SCALE GENOMIC DNA]</scope>
    <source>
        <strain evidence="2 3">RK1</strain>
    </source>
</reference>
<feature type="compositionally biased region" description="Acidic residues" evidence="1">
    <location>
        <begin position="158"/>
        <end position="168"/>
    </location>
</feature>
<dbReference type="AlphaFoldDB" id="A0A1I3UCI8"/>
<name>A0A1I3UCI8_9SPHI</name>